<comment type="caution">
    <text evidence="2">The sequence shown here is derived from an EMBL/GenBank/DDBJ whole genome shotgun (WGS) entry which is preliminary data.</text>
</comment>
<dbReference type="Gene3D" id="1.10.10.10">
    <property type="entry name" value="Winged helix-like DNA-binding domain superfamily/Winged helix DNA-binding domain"/>
    <property type="match status" value="1"/>
</dbReference>
<keyword evidence="3" id="KW-1185">Reference proteome</keyword>
<protein>
    <recommendedName>
        <fullName evidence="1">Helix-turn-helix type 11 domain-containing protein</fullName>
    </recommendedName>
</protein>
<evidence type="ECO:0000313" key="3">
    <source>
        <dbReference type="Proteomes" id="UP000070163"/>
    </source>
</evidence>
<dbReference type="AlphaFoldDB" id="A0A133UBR5"/>
<dbReference type="InterPro" id="IPR013196">
    <property type="entry name" value="HTH_11"/>
</dbReference>
<organism evidence="2 3">
    <name type="scientific">candidate division MSBL1 archaeon SCGC-AAA259A05</name>
    <dbReference type="NCBI Taxonomy" id="1698259"/>
    <lineage>
        <taxon>Archaea</taxon>
        <taxon>Methanobacteriati</taxon>
        <taxon>Methanobacteriota</taxon>
        <taxon>candidate division MSBL1</taxon>
    </lineage>
</organism>
<evidence type="ECO:0000313" key="2">
    <source>
        <dbReference type="EMBL" id="KXA91614.1"/>
    </source>
</evidence>
<dbReference type="Pfam" id="PF08279">
    <property type="entry name" value="HTH_11"/>
    <property type="match status" value="1"/>
</dbReference>
<proteinExistence type="predicted"/>
<dbReference type="EMBL" id="LHXJ01000004">
    <property type="protein sequence ID" value="KXA91614.1"/>
    <property type="molecule type" value="Genomic_DNA"/>
</dbReference>
<feature type="domain" description="Helix-turn-helix type 11" evidence="1">
    <location>
        <begin position="3"/>
        <end position="52"/>
    </location>
</feature>
<reference evidence="2 3" key="1">
    <citation type="journal article" date="2016" name="Sci. Rep.">
        <title>Metabolic traits of an uncultured archaeal lineage -MSBL1- from brine pools of the Red Sea.</title>
        <authorList>
            <person name="Mwirichia R."/>
            <person name="Alam I."/>
            <person name="Rashid M."/>
            <person name="Vinu M."/>
            <person name="Ba-Alawi W."/>
            <person name="Anthony Kamau A."/>
            <person name="Kamanda Ngugi D."/>
            <person name="Goker M."/>
            <person name="Klenk H.P."/>
            <person name="Bajic V."/>
            <person name="Stingl U."/>
        </authorList>
    </citation>
    <scope>NUCLEOTIDE SEQUENCE [LARGE SCALE GENOMIC DNA]</scope>
    <source>
        <strain evidence="2">SCGC-AAA259A05</strain>
    </source>
</reference>
<sequence length="79" mass="9381">MKKRQILNALKNADKPLTIKELSEETDISISSLRMDLYRLQEEGEVESREEQGDLRWKIKVSTSIEEKYEKMSKNIHRD</sequence>
<accession>A0A133UBR5</accession>
<dbReference type="Proteomes" id="UP000070163">
    <property type="component" value="Unassembled WGS sequence"/>
</dbReference>
<name>A0A133UBR5_9EURY</name>
<dbReference type="InterPro" id="IPR036388">
    <property type="entry name" value="WH-like_DNA-bd_sf"/>
</dbReference>
<gene>
    <name evidence="2" type="ORF">AKJ57_00580</name>
</gene>
<evidence type="ECO:0000259" key="1">
    <source>
        <dbReference type="Pfam" id="PF08279"/>
    </source>
</evidence>
<dbReference type="InterPro" id="IPR036390">
    <property type="entry name" value="WH_DNA-bd_sf"/>
</dbReference>
<dbReference type="SUPFAM" id="SSF46785">
    <property type="entry name" value="Winged helix' DNA-binding domain"/>
    <property type="match status" value="1"/>
</dbReference>